<keyword evidence="5" id="KW-0676">Redox-active center</keyword>
<name>A0ABY4R0U6_9ACTN</name>
<keyword evidence="6" id="KW-0732">Signal</keyword>
<accession>A0ABY4R0U6</accession>
<organism evidence="8 9">
    <name type="scientific">Jatrophihabitans telluris</name>
    <dbReference type="NCBI Taxonomy" id="2038343"/>
    <lineage>
        <taxon>Bacteria</taxon>
        <taxon>Bacillati</taxon>
        <taxon>Actinomycetota</taxon>
        <taxon>Actinomycetes</taxon>
        <taxon>Jatrophihabitantales</taxon>
        <taxon>Jatrophihabitantaceae</taxon>
        <taxon>Jatrophihabitans</taxon>
    </lineage>
</organism>
<proteinExistence type="predicted"/>
<feature type="signal peptide" evidence="6">
    <location>
        <begin position="1"/>
        <end position="28"/>
    </location>
</feature>
<evidence type="ECO:0000256" key="1">
    <source>
        <dbReference type="ARBA" id="ARBA00004196"/>
    </source>
</evidence>
<evidence type="ECO:0000256" key="2">
    <source>
        <dbReference type="ARBA" id="ARBA00022748"/>
    </source>
</evidence>
<keyword evidence="9" id="KW-1185">Reference proteome</keyword>
<feature type="domain" description="Thioredoxin" evidence="7">
    <location>
        <begin position="51"/>
        <end position="202"/>
    </location>
</feature>
<gene>
    <name evidence="8" type="ORF">M6D93_02515</name>
</gene>
<keyword evidence="3" id="KW-0812">Transmembrane</keyword>
<dbReference type="PANTHER" id="PTHR42852">
    <property type="entry name" value="THIOL:DISULFIDE INTERCHANGE PROTEIN DSBE"/>
    <property type="match status" value="1"/>
</dbReference>
<reference evidence="8" key="1">
    <citation type="journal article" date="2018" name="Int. J. Syst. Evol. Microbiol.">
        <title>Jatrophihabitans telluris sp. nov., isolated from sediment soil of lava forest wetlands and the emended description of the genus Jatrophihabitans.</title>
        <authorList>
            <person name="Lee K.C."/>
            <person name="Suh M.K."/>
            <person name="Eom M.K."/>
            <person name="Kim K.K."/>
            <person name="Kim J.S."/>
            <person name="Kim D.S."/>
            <person name="Ko S.H."/>
            <person name="Shin Y.K."/>
            <person name="Lee J.S."/>
        </authorList>
    </citation>
    <scope>NUCLEOTIDE SEQUENCE</scope>
    <source>
        <strain evidence="8">N237</strain>
    </source>
</reference>
<evidence type="ECO:0000256" key="3">
    <source>
        <dbReference type="ARBA" id="ARBA00022968"/>
    </source>
</evidence>
<evidence type="ECO:0000256" key="4">
    <source>
        <dbReference type="ARBA" id="ARBA00023157"/>
    </source>
</evidence>
<dbReference type="InterPro" id="IPR036249">
    <property type="entry name" value="Thioredoxin-like_sf"/>
</dbReference>
<dbReference type="InterPro" id="IPR050553">
    <property type="entry name" value="Thioredoxin_ResA/DsbE_sf"/>
</dbReference>
<reference evidence="8" key="2">
    <citation type="submission" date="2022-05" db="EMBL/GenBank/DDBJ databases">
        <authorList>
            <person name="Kim J.-S."/>
            <person name="Lee K."/>
            <person name="Suh M."/>
            <person name="Eom M."/>
            <person name="Kim J.-S."/>
            <person name="Kim D.-S."/>
            <person name="Ko S.-H."/>
            <person name="Shin Y."/>
            <person name="Lee J.-S."/>
        </authorList>
    </citation>
    <scope>NUCLEOTIDE SEQUENCE</scope>
    <source>
        <strain evidence="8">N237</strain>
    </source>
</reference>
<keyword evidence="3" id="KW-0735">Signal-anchor</keyword>
<keyword evidence="2" id="KW-0201">Cytochrome c-type biogenesis</keyword>
<dbReference type="PANTHER" id="PTHR42852:SF6">
    <property type="entry name" value="THIOL:DISULFIDE INTERCHANGE PROTEIN DSBE"/>
    <property type="match status" value="1"/>
</dbReference>
<dbReference type="Gene3D" id="3.40.30.10">
    <property type="entry name" value="Glutaredoxin"/>
    <property type="match status" value="1"/>
</dbReference>
<feature type="chain" id="PRO_5047036617" evidence="6">
    <location>
        <begin position="29"/>
        <end position="204"/>
    </location>
</feature>
<dbReference type="RefSeq" id="WP_249772707.1">
    <property type="nucleotide sequence ID" value="NZ_CP097332.1"/>
</dbReference>
<keyword evidence="4" id="KW-1015">Disulfide bond</keyword>
<evidence type="ECO:0000256" key="5">
    <source>
        <dbReference type="ARBA" id="ARBA00023284"/>
    </source>
</evidence>
<dbReference type="SUPFAM" id="SSF52833">
    <property type="entry name" value="Thioredoxin-like"/>
    <property type="match status" value="1"/>
</dbReference>
<evidence type="ECO:0000256" key="6">
    <source>
        <dbReference type="SAM" id="SignalP"/>
    </source>
</evidence>
<dbReference type="EMBL" id="CP097332">
    <property type="protein sequence ID" value="UQX88881.1"/>
    <property type="molecule type" value="Genomic_DNA"/>
</dbReference>
<sequence>MKTRPISSRLRRVLALAVALLLGCAALAACSGGKNAVNQNSSDGFNFVQGTKKGVVIPVARRKLAGDVNGALVGSSAKYRLSEDMGKIVVLNFFAAWCIPCQVESPQFDLMYRQLKTKGVQFVGLDVKDQLSGVRSFIADKGLTYPIVFDPSAKTALQLGNVPLVALPATAVVDKHGRVAAVYTGGALLPKDLTPVLDALTAES</sequence>
<dbReference type="InterPro" id="IPR013766">
    <property type="entry name" value="Thioredoxin_domain"/>
</dbReference>
<protein>
    <submittedName>
        <fullName evidence="8">TlpA family protein disulfide reductase</fullName>
    </submittedName>
</protein>
<evidence type="ECO:0000313" key="9">
    <source>
        <dbReference type="Proteomes" id="UP001056336"/>
    </source>
</evidence>
<comment type="subcellular location">
    <subcellularLocation>
        <location evidence="1">Cell envelope</location>
    </subcellularLocation>
</comment>
<dbReference type="Pfam" id="PF00578">
    <property type="entry name" value="AhpC-TSA"/>
    <property type="match status" value="1"/>
</dbReference>
<dbReference type="Proteomes" id="UP001056336">
    <property type="component" value="Chromosome"/>
</dbReference>
<dbReference type="InterPro" id="IPR000866">
    <property type="entry name" value="AhpC/TSA"/>
</dbReference>
<dbReference type="PROSITE" id="PS51352">
    <property type="entry name" value="THIOREDOXIN_2"/>
    <property type="match status" value="1"/>
</dbReference>
<evidence type="ECO:0000313" key="8">
    <source>
        <dbReference type="EMBL" id="UQX88881.1"/>
    </source>
</evidence>
<dbReference type="CDD" id="cd02966">
    <property type="entry name" value="TlpA_like_family"/>
    <property type="match status" value="1"/>
</dbReference>
<evidence type="ECO:0000259" key="7">
    <source>
        <dbReference type="PROSITE" id="PS51352"/>
    </source>
</evidence>
<dbReference type="PROSITE" id="PS51257">
    <property type="entry name" value="PROKAR_LIPOPROTEIN"/>
    <property type="match status" value="1"/>
</dbReference>